<protein>
    <submittedName>
        <fullName evidence="1">Putative chemosensory binding protein</fullName>
    </submittedName>
</protein>
<name>D7R4H9_STOCA</name>
<dbReference type="VEuPathDB" id="VectorBase:SCAU014126"/>
<dbReference type="EMBL" id="HM032722">
    <property type="protein sequence ID" value="ADG96052.1"/>
    <property type="molecule type" value="mRNA"/>
</dbReference>
<dbReference type="SUPFAM" id="SSF100910">
    <property type="entry name" value="Chemosensory protein Csp2"/>
    <property type="match status" value="1"/>
</dbReference>
<organism evidence="1">
    <name type="scientific">Stomoxys calcitrans</name>
    <name type="common">Stable fly</name>
    <name type="synonym">Conops calcitrans</name>
    <dbReference type="NCBI Taxonomy" id="35570"/>
    <lineage>
        <taxon>Eukaryota</taxon>
        <taxon>Metazoa</taxon>
        <taxon>Ecdysozoa</taxon>
        <taxon>Arthropoda</taxon>
        <taxon>Hexapoda</taxon>
        <taxon>Insecta</taxon>
        <taxon>Pterygota</taxon>
        <taxon>Neoptera</taxon>
        <taxon>Endopterygota</taxon>
        <taxon>Diptera</taxon>
        <taxon>Brachycera</taxon>
        <taxon>Muscomorpha</taxon>
        <taxon>Muscoidea</taxon>
        <taxon>Muscidae</taxon>
        <taxon>Stomoxys</taxon>
    </lineage>
</organism>
<dbReference type="InterPro" id="IPR005055">
    <property type="entry name" value="A10/PebIII"/>
</dbReference>
<dbReference type="PANTHER" id="PTHR11257">
    <property type="entry name" value="CHEMOSENSORY PROTEIN-RELATED"/>
    <property type="match status" value="1"/>
</dbReference>
<reference evidence="1" key="1">
    <citation type="journal article" date="2010" name="Arch. Insect Biochem. Physiol.">
        <title>Analysis of expressed sequence tags from a significant livestock pest, the stable fly (Stomoxys calcitrans), identifies transcripts with a putative role in chemosensation and sex determination.</title>
        <authorList>
            <person name="Olafson P.U."/>
            <person name="Lohmeyer K.H."/>
            <person name="Dowd S.E."/>
        </authorList>
    </citation>
    <scope>NUCLEOTIDE SEQUENCE</scope>
</reference>
<dbReference type="InterPro" id="IPR036682">
    <property type="entry name" value="OS_D_A10/PebIII_sf"/>
</dbReference>
<dbReference type="Gene3D" id="1.10.2080.10">
    <property type="entry name" value="Insect odorant-binding protein A10/Ejaculatory bulb-specific protein 3"/>
    <property type="match status" value="1"/>
</dbReference>
<proteinExistence type="evidence at transcript level"/>
<dbReference type="Pfam" id="PF03392">
    <property type="entry name" value="OS-D"/>
    <property type="match status" value="1"/>
</dbReference>
<accession>D7R4H9</accession>
<dbReference type="PANTHER" id="PTHR11257:SF12">
    <property type="entry name" value="EJACULATORY BULB-SPECIFIC PROTEIN 3-RELATED"/>
    <property type="match status" value="1"/>
</dbReference>
<sequence length="148" mass="17332">MKSYQFCVVFKSHTRTHHITKMRLFVTVIAAFMVIAVAADEKYTTKYDNVDVDEILKSERLFKNYYNCLIDKGSCTPDARELKNTLPDALQTECSKCNEKQKANAEKVARYVIEDKPEEWKTLQAKYDPEKVYYNKYKDEAEKHGVKL</sequence>
<dbReference type="AlphaFoldDB" id="D7R4H9"/>
<evidence type="ECO:0000313" key="1">
    <source>
        <dbReference type="EMBL" id="ADG96052.1"/>
    </source>
</evidence>